<comment type="catalytic activity">
    <reaction evidence="10 12">
        <text>a beta-D-Man-(1-&gt;4)-beta-D-GlcNAc-(1-&gt;4)-alpha-D-GlcNAc-diphospho-di-trans,poly-cis-dolichol + GDP-alpha-D-mannose = an alpha-D-Man-(1-&gt;3)-beta-D-Man-(1-&gt;4)-beta-D-GlcNAc-(1-&gt;4)-alpha-D-GlcNAc-diphospho-di-trans,poly-cis-dolichol + GDP + H(+)</text>
        <dbReference type="Rhea" id="RHEA:29515"/>
        <dbReference type="Rhea" id="RHEA-COMP:19511"/>
        <dbReference type="Rhea" id="RHEA-COMP:19513"/>
        <dbReference type="ChEBI" id="CHEBI:15378"/>
        <dbReference type="ChEBI" id="CHEBI:57527"/>
        <dbReference type="ChEBI" id="CHEBI:58189"/>
        <dbReference type="ChEBI" id="CHEBI:58472"/>
        <dbReference type="ChEBI" id="CHEBI:132510"/>
        <dbReference type="EC" id="2.4.1.132"/>
    </reaction>
    <physiologicalReaction direction="left-to-right" evidence="10 12">
        <dbReference type="Rhea" id="RHEA:29516"/>
    </physiologicalReaction>
</comment>
<feature type="domain" description="Glycosyl transferase family 1" evidence="13">
    <location>
        <begin position="220"/>
        <end position="406"/>
    </location>
</feature>
<evidence type="ECO:0000256" key="10">
    <source>
        <dbReference type="ARBA" id="ARBA00045103"/>
    </source>
</evidence>
<comment type="catalytic activity">
    <reaction evidence="11 12">
        <text>an alpha-D-Man-(1-&gt;3)-beta-D-Man-(1-&gt;4)-beta-D-GlcNAc-(1-&gt;4)-alpha-D-GlcNAc-diphospho-di-trans,poly-cis-dolichol + GDP-alpha-D-mannose = an alpha-D-Man-(1-&gt;3)-[alpha-D-Man-(1-&gt;6)]-beta-D-Man-(1-&gt;4)-beta-D-GlcNAc-(1-&gt;4)-alpha-D-GlcNAc-diphospho-di-trans,poly-cis-dolichol + GDP + H(+)</text>
        <dbReference type="Rhea" id="RHEA:29519"/>
        <dbReference type="Rhea" id="RHEA-COMP:19513"/>
        <dbReference type="Rhea" id="RHEA-COMP:19515"/>
        <dbReference type="ChEBI" id="CHEBI:15378"/>
        <dbReference type="ChEBI" id="CHEBI:57527"/>
        <dbReference type="ChEBI" id="CHEBI:58189"/>
        <dbReference type="ChEBI" id="CHEBI:132510"/>
        <dbReference type="ChEBI" id="CHEBI:132511"/>
        <dbReference type="EC" id="2.4.1.257"/>
    </reaction>
    <physiologicalReaction direction="left-to-right" evidence="11 12">
        <dbReference type="Rhea" id="RHEA:29520"/>
    </physiologicalReaction>
</comment>
<dbReference type="SUPFAM" id="SSF53756">
    <property type="entry name" value="UDP-Glycosyltransferase/glycogen phosphorylase"/>
    <property type="match status" value="1"/>
</dbReference>
<evidence type="ECO:0000313" key="16">
    <source>
        <dbReference type="Proteomes" id="UP001412239"/>
    </source>
</evidence>
<evidence type="ECO:0000259" key="14">
    <source>
        <dbReference type="Pfam" id="PF13439"/>
    </source>
</evidence>
<dbReference type="AlphaFoldDB" id="A0A292Q6B8"/>
<evidence type="ECO:0000256" key="5">
    <source>
        <dbReference type="ARBA" id="ARBA00022679"/>
    </source>
</evidence>
<dbReference type="PANTHER" id="PTHR45918:SF1">
    <property type="entry name" value="ALPHA-1,3_1,6-MANNOSYLTRANSFERASE ALG2"/>
    <property type="match status" value="1"/>
</dbReference>
<comment type="function">
    <text evidence="1 12">Mannosylates Man(2)GlcNAc(2)-dolichol diphosphate and Man(1)GlcNAc(2)-dolichol diphosphate to form Man(3)GlcNAc(2)-dolichol diphosphate.</text>
</comment>
<protein>
    <recommendedName>
        <fullName evidence="12">Alpha-1,3/1,6-mannosyltransferase ALG2</fullName>
        <ecNumber evidence="12">2.4.1.132</ecNumber>
        <ecNumber evidence="12">2.4.1.257</ecNumber>
    </recommendedName>
    <alternativeName>
        <fullName evidence="12">GDP-Man:Man(1)GlcNAc(2)-PP-Dol alpha-1,3-mannosyltransferase</fullName>
    </alternativeName>
</protein>
<evidence type="ECO:0000256" key="3">
    <source>
        <dbReference type="ARBA" id="ARBA00004922"/>
    </source>
</evidence>
<dbReference type="InterPro" id="IPR027054">
    <property type="entry name" value="ALG2"/>
</dbReference>
<evidence type="ECO:0000256" key="6">
    <source>
        <dbReference type="ARBA" id="ARBA00022692"/>
    </source>
</evidence>
<accession>A0A292Q6B8</accession>
<dbReference type="CDD" id="cd03805">
    <property type="entry name" value="GT4_ALG2-like"/>
    <property type="match status" value="1"/>
</dbReference>
<dbReference type="UniPathway" id="UPA00378"/>
<name>A0A292Q6B8_9PEZI</name>
<evidence type="ECO:0000256" key="11">
    <source>
        <dbReference type="ARBA" id="ARBA00045104"/>
    </source>
</evidence>
<dbReference type="GO" id="GO:0004378">
    <property type="term" value="F:GDP-Man:Man(1)GlcNAc(2)-PP-Dol alpha-1,3-mannosyltransferase activity"/>
    <property type="evidence" value="ECO:0007669"/>
    <property type="project" value="UniProtKB-UniRule"/>
</dbReference>
<dbReference type="GO" id="GO:0005789">
    <property type="term" value="C:endoplasmic reticulum membrane"/>
    <property type="evidence" value="ECO:0007669"/>
    <property type="project" value="UniProtKB-SubCell"/>
</dbReference>
<reference evidence="15" key="1">
    <citation type="submission" date="2015-10" db="EMBL/GenBank/DDBJ databases">
        <authorList>
            <person name="Regsiter A."/>
            <person name="william w."/>
        </authorList>
    </citation>
    <scope>NUCLEOTIDE SEQUENCE</scope>
    <source>
        <strain evidence="15">Montdore</strain>
    </source>
</reference>
<dbReference type="InterPro" id="IPR001296">
    <property type="entry name" value="Glyco_trans_1"/>
</dbReference>
<dbReference type="GO" id="GO:0102704">
    <property type="term" value="F:GDP-Man:Man(2)GlcNAc(2)-PP-Dol alpha-1,6-mannosyltransferase activity"/>
    <property type="evidence" value="ECO:0007669"/>
    <property type="project" value="UniProtKB-UniRule"/>
</dbReference>
<keyword evidence="16" id="KW-1185">Reference proteome</keyword>
<comment type="similarity">
    <text evidence="12">Belongs to the glycosyltransferase group 1 family.</text>
</comment>
<evidence type="ECO:0000256" key="4">
    <source>
        <dbReference type="ARBA" id="ARBA00022676"/>
    </source>
</evidence>
<sequence>MATEERRRHQMSKKRILFIHPDLGIGGAERLVVDAAVGLQQRGHIVTIYTSHCDRRHCFDEARDGTLDVRVAGNTIIPPNLLGRFSILCAILRQVHLTLTLLLTDEISKHDYIFIDQLSAAIPLLRFFSPAKRILFYCHFPDYLLAARNSLIKSLYRVPFDWFEGFTTGLADTIVVNSDFTRSVFATAFPRIGLVLKVVYPCVTTTVASPSIAIDNDPPLQNDGRRVILSINRFERKKNIELAITSYSLLTREQRCRSRLVIAGGYDARVSENVTYHNDLAMLCERLGLESATSRNFISSLSVPEDTDVLFLLSIPATLKSYLLKTASLLVYTPAREHFGIVPLEAMIAGVPVLAHNSGGPLETIEEGRTGWLRPAEDEQWAAVMRTALFELEGKVAAEMAARGRERVLELFSREKMAERLDVEFGEISDGKCIGGLVLTILAGIGVAIGLGAAFALRS</sequence>
<feature type="transmembrane region" description="Helical" evidence="12">
    <location>
        <begin position="434"/>
        <end position="457"/>
    </location>
</feature>
<comment type="pathway">
    <text evidence="3 12">Protein modification; protein glycosylation.</text>
</comment>
<gene>
    <name evidence="15" type="ORF">GSTUAT00001372001</name>
</gene>
<dbReference type="Pfam" id="PF13439">
    <property type="entry name" value="Glyco_transf_4"/>
    <property type="match status" value="1"/>
</dbReference>
<dbReference type="PANTHER" id="PTHR45918">
    <property type="entry name" value="ALPHA-1,3/1,6-MANNOSYLTRANSFERASE ALG2"/>
    <property type="match status" value="1"/>
</dbReference>
<keyword evidence="9 12" id="KW-0472">Membrane</keyword>
<evidence type="ECO:0000256" key="8">
    <source>
        <dbReference type="ARBA" id="ARBA00022989"/>
    </source>
</evidence>
<evidence type="ECO:0000256" key="2">
    <source>
        <dbReference type="ARBA" id="ARBA00004586"/>
    </source>
</evidence>
<proteinExistence type="inferred from homology"/>
<evidence type="ECO:0000256" key="1">
    <source>
        <dbReference type="ARBA" id="ARBA00003142"/>
    </source>
</evidence>
<evidence type="ECO:0000313" key="15">
    <source>
        <dbReference type="EMBL" id="CUS14495.1"/>
    </source>
</evidence>
<organism evidence="15 16">
    <name type="scientific">Tuber aestivum</name>
    <name type="common">summer truffle</name>
    <dbReference type="NCBI Taxonomy" id="59557"/>
    <lineage>
        <taxon>Eukaryota</taxon>
        <taxon>Fungi</taxon>
        <taxon>Dikarya</taxon>
        <taxon>Ascomycota</taxon>
        <taxon>Pezizomycotina</taxon>
        <taxon>Pezizomycetes</taxon>
        <taxon>Pezizales</taxon>
        <taxon>Tuberaceae</taxon>
        <taxon>Tuber</taxon>
    </lineage>
</organism>
<evidence type="ECO:0000256" key="7">
    <source>
        <dbReference type="ARBA" id="ARBA00022824"/>
    </source>
</evidence>
<keyword evidence="4 12" id="KW-0328">Glycosyltransferase</keyword>
<keyword evidence="8 12" id="KW-1133">Transmembrane helix</keyword>
<comment type="subcellular location">
    <subcellularLocation>
        <location evidence="2 12">Endoplasmic reticulum membrane</location>
    </subcellularLocation>
</comment>
<dbReference type="InterPro" id="IPR028098">
    <property type="entry name" value="Glyco_trans_4-like_N"/>
</dbReference>
<feature type="domain" description="Glycosyltransferase subfamily 4-like N-terminal" evidence="14">
    <location>
        <begin position="25"/>
        <end position="203"/>
    </location>
</feature>
<keyword evidence="7 12" id="KW-0256">Endoplasmic reticulum</keyword>
<dbReference type="EMBL" id="LN890958">
    <property type="protein sequence ID" value="CUS14495.1"/>
    <property type="molecule type" value="Genomic_DNA"/>
</dbReference>
<dbReference type="Proteomes" id="UP001412239">
    <property type="component" value="Unassembled WGS sequence"/>
</dbReference>
<evidence type="ECO:0000259" key="13">
    <source>
        <dbReference type="Pfam" id="PF00534"/>
    </source>
</evidence>
<keyword evidence="6 12" id="KW-0812">Transmembrane</keyword>
<dbReference type="EC" id="2.4.1.257" evidence="12"/>
<evidence type="ECO:0000256" key="12">
    <source>
        <dbReference type="RuleBase" id="RU367136"/>
    </source>
</evidence>
<keyword evidence="5 12" id="KW-0808">Transferase</keyword>
<dbReference type="Pfam" id="PF00534">
    <property type="entry name" value="Glycos_transf_1"/>
    <property type="match status" value="1"/>
</dbReference>
<evidence type="ECO:0000256" key="9">
    <source>
        <dbReference type="ARBA" id="ARBA00023136"/>
    </source>
</evidence>
<dbReference type="Gene3D" id="3.40.50.2000">
    <property type="entry name" value="Glycogen Phosphorylase B"/>
    <property type="match status" value="2"/>
</dbReference>
<dbReference type="EC" id="2.4.1.132" evidence="12"/>